<organism evidence="1">
    <name type="scientific">Metalysinibacillus saudimassiliensis</name>
    <dbReference type="NCBI Taxonomy" id="1461583"/>
    <lineage>
        <taxon>Bacteria</taxon>
        <taxon>Bacillati</taxon>
        <taxon>Bacillota</taxon>
        <taxon>Bacilli</taxon>
        <taxon>Bacillales</taxon>
        <taxon>Caryophanaceae</taxon>
        <taxon>Metalysinibacillus</taxon>
    </lineage>
</organism>
<sequence>MYKQLSSGIKISITRSISFAFETYMAKIEWREDKYDLNDFIAHWQQYVLTNAAWYDKVPEDALRSVEFQEELAKKINEVITKVLQQAPTDEQIASIEQLEQATGKSFDYGCKAEATFVENKLKELA</sequence>
<accession>A0A078M6G6</accession>
<dbReference type="HOGENOM" id="CLU_1957405_0_0_9"/>
<evidence type="ECO:0008006" key="2">
    <source>
        <dbReference type="Google" id="ProtNLM"/>
    </source>
</evidence>
<reference evidence="1" key="1">
    <citation type="submission" date="2014-07" db="EMBL/GenBank/DDBJ databases">
        <authorList>
            <person name="Urmite Genomes Urmite Genomes"/>
        </authorList>
    </citation>
    <scope>NUCLEOTIDE SEQUENCE</scope>
    <source>
        <strain evidence="1">13S34_air</strain>
    </source>
</reference>
<protein>
    <recommendedName>
        <fullName evidence="2">Group-specific protein</fullName>
    </recommendedName>
</protein>
<gene>
    <name evidence="1" type="ORF">BN1050_01049</name>
</gene>
<evidence type="ECO:0000313" key="1">
    <source>
        <dbReference type="EMBL" id="CEA01860.1"/>
    </source>
</evidence>
<dbReference type="EMBL" id="LN483074">
    <property type="protein sequence ID" value="CEA01860.1"/>
    <property type="molecule type" value="Genomic_DNA"/>
</dbReference>
<name>A0A078M6G6_9BACL</name>
<dbReference type="PATRIC" id="fig|1461583.4.peg.1010"/>
<proteinExistence type="predicted"/>
<dbReference type="AlphaFoldDB" id="A0A078M6G6"/>